<dbReference type="Proteomes" id="UP000517753">
    <property type="component" value="Unassembled WGS sequence"/>
</dbReference>
<protein>
    <submittedName>
        <fullName evidence="2">Uncharacterized protein</fullName>
    </submittedName>
</protein>
<reference evidence="2 3" key="1">
    <citation type="submission" date="2020-07" db="EMBL/GenBank/DDBJ databases">
        <authorList>
            <person name="Partida-Martinez L."/>
            <person name="Huntemann M."/>
            <person name="Clum A."/>
            <person name="Wang J."/>
            <person name="Palaniappan K."/>
            <person name="Ritter S."/>
            <person name="Chen I.-M."/>
            <person name="Stamatis D."/>
            <person name="Reddy T."/>
            <person name="O'Malley R."/>
            <person name="Daum C."/>
            <person name="Shapiro N."/>
            <person name="Ivanova N."/>
            <person name="Kyrpides N."/>
            <person name="Woyke T."/>
        </authorList>
    </citation>
    <scope>NUCLEOTIDE SEQUENCE [LARGE SCALE GENOMIC DNA]</scope>
    <source>
        <strain evidence="2 3">AS2.3</strain>
    </source>
</reference>
<name>A0A7Y9FKC6_9SPHN</name>
<keyword evidence="1" id="KW-0472">Membrane</keyword>
<feature type="transmembrane region" description="Helical" evidence="1">
    <location>
        <begin position="232"/>
        <end position="256"/>
    </location>
</feature>
<feature type="transmembrane region" description="Helical" evidence="1">
    <location>
        <begin position="20"/>
        <end position="42"/>
    </location>
</feature>
<gene>
    <name evidence="2" type="ORF">HD841_000629</name>
</gene>
<keyword evidence="1" id="KW-0812">Transmembrane</keyword>
<proteinExistence type="predicted"/>
<reference evidence="2 3" key="2">
    <citation type="submission" date="2020-08" db="EMBL/GenBank/DDBJ databases">
        <title>The Agave Microbiome: Exploring the role of microbial communities in plant adaptations to desert environments.</title>
        <authorList>
            <person name="Partida-Martinez L.P."/>
        </authorList>
    </citation>
    <scope>NUCLEOTIDE SEQUENCE [LARGE SCALE GENOMIC DNA]</scope>
    <source>
        <strain evidence="2 3">AS2.3</strain>
    </source>
</reference>
<dbReference type="AlphaFoldDB" id="A0A7Y9FKC6"/>
<comment type="caution">
    <text evidence="2">The sequence shown here is derived from an EMBL/GenBank/DDBJ whole genome shotgun (WGS) entry which is preliminary data.</text>
</comment>
<feature type="transmembrane region" description="Helical" evidence="1">
    <location>
        <begin position="276"/>
        <end position="294"/>
    </location>
</feature>
<keyword evidence="3" id="KW-1185">Reference proteome</keyword>
<dbReference type="EMBL" id="JACCBY010000001">
    <property type="protein sequence ID" value="NYD88860.1"/>
    <property type="molecule type" value="Genomic_DNA"/>
</dbReference>
<sequence length="327" mass="36953">MAGIESVKDLVKPPFANYDIVVYFGCGLFALPFMLHYGEIFLTEHHNTKSSLITKLSKIDPAFSDQFVVSLIASLTVLVSVYILGQIIAYLGSEFIEKLMDSLFGKASSTVLRGSTDRRGQFKEKIVERINAGAYEHYRGPSWLSSVVRISYHFPVFLAYYLVYRYEVFGYHRTRVSEKVMIAAQNKFAVDNMADIKLDMGHEWFKALEAIVANNNPLATTRMYNYLIISGLFRSICFILLTASWFELAYTISIMLAGNPPSGLLMFGHEGRIAHLASYAAICALYLFCLFSYFKFQRRYVEDAIFAFVFTKEADAAGKLAPASTRD</sequence>
<accession>A0A7Y9FKC6</accession>
<evidence type="ECO:0000256" key="1">
    <source>
        <dbReference type="SAM" id="Phobius"/>
    </source>
</evidence>
<evidence type="ECO:0000313" key="3">
    <source>
        <dbReference type="Proteomes" id="UP000517753"/>
    </source>
</evidence>
<keyword evidence="1" id="KW-1133">Transmembrane helix</keyword>
<feature type="transmembrane region" description="Helical" evidence="1">
    <location>
        <begin position="63"/>
        <end position="91"/>
    </location>
</feature>
<feature type="transmembrane region" description="Helical" evidence="1">
    <location>
        <begin position="143"/>
        <end position="163"/>
    </location>
</feature>
<evidence type="ECO:0000313" key="2">
    <source>
        <dbReference type="EMBL" id="NYD88860.1"/>
    </source>
</evidence>
<dbReference type="RefSeq" id="WP_179507405.1">
    <property type="nucleotide sequence ID" value="NZ_JACCBY010000001.1"/>
</dbReference>
<organism evidence="2 3">
    <name type="scientific">Sphingomonas melonis</name>
    <dbReference type="NCBI Taxonomy" id="152682"/>
    <lineage>
        <taxon>Bacteria</taxon>
        <taxon>Pseudomonadati</taxon>
        <taxon>Pseudomonadota</taxon>
        <taxon>Alphaproteobacteria</taxon>
        <taxon>Sphingomonadales</taxon>
        <taxon>Sphingomonadaceae</taxon>
        <taxon>Sphingomonas</taxon>
    </lineage>
</organism>